<dbReference type="GO" id="GO:0006508">
    <property type="term" value="P:proteolysis"/>
    <property type="evidence" value="ECO:0007669"/>
    <property type="project" value="UniProtKB-KW"/>
</dbReference>
<dbReference type="FunFam" id="1.10.390.10:FF:000016">
    <property type="entry name" value="Glutamyl aminopeptidase"/>
    <property type="match status" value="1"/>
</dbReference>
<keyword evidence="8" id="KW-0735">Signal-anchor</keyword>
<dbReference type="PANTHER" id="PTHR11533:SF294">
    <property type="entry name" value="THYROTROPIN-RELEASING HORMONE-DEGRADING ECTOENZYME"/>
    <property type="match status" value="1"/>
</dbReference>
<keyword evidence="6 16" id="KW-0378">Hydrolase</keyword>
<dbReference type="GO" id="GO:0070006">
    <property type="term" value="F:metalloaminopeptidase activity"/>
    <property type="evidence" value="ECO:0007669"/>
    <property type="project" value="TreeGrafter"/>
</dbReference>
<evidence type="ECO:0000256" key="5">
    <source>
        <dbReference type="ARBA" id="ARBA00022723"/>
    </source>
</evidence>
<feature type="binding site" evidence="14">
    <location>
        <position position="440"/>
    </location>
    <ligand>
        <name>Zn(2+)</name>
        <dbReference type="ChEBI" id="CHEBI:29105"/>
        <note>catalytic</note>
    </ligand>
</feature>
<dbReference type="GO" id="GO:0005615">
    <property type="term" value="C:extracellular space"/>
    <property type="evidence" value="ECO:0007669"/>
    <property type="project" value="TreeGrafter"/>
</dbReference>
<dbReference type="GO" id="GO:0008270">
    <property type="term" value="F:zinc ion binding"/>
    <property type="evidence" value="ECO:0007669"/>
    <property type="project" value="UniProtKB-UniRule"/>
</dbReference>
<protein>
    <recommendedName>
        <fullName evidence="16">Aminopeptidase</fullName>
        <ecNumber evidence="16">3.4.11.-</ecNumber>
    </recommendedName>
</protein>
<dbReference type="GO" id="GO:0043171">
    <property type="term" value="P:peptide catabolic process"/>
    <property type="evidence" value="ECO:0007669"/>
    <property type="project" value="TreeGrafter"/>
</dbReference>
<dbReference type="GO" id="GO:0005737">
    <property type="term" value="C:cytoplasm"/>
    <property type="evidence" value="ECO:0007669"/>
    <property type="project" value="TreeGrafter"/>
</dbReference>
<feature type="domain" description="Aminopeptidase N-like N-terminal" evidence="20">
    <location>
        <begin position="141"/>
        <end position="333"/>
    </location>
</feature>
<comment type="cofactor">
    <cofactor evidence="14 16">
        <name>Zn(2+)</name>
        <dbReference type="ChEBI" id="CHEBI:29105"/>
    </cofactor>
    <text evidence="14 16">Binds 1 zinc ion per subunit.</text>
</comment>
<dbReference type="Gene3D" id="1.25.50.20">
    <property type="match status" value="1"/>
</dbReference>
<feature type="binding site" evidence="14">
    <location>
        <position position="444"/>
    </location>
    <ligand>
        <name>Zn(2+)</name>
        <dbReference type="ChEBI" id="CHEBI:29105"/>
        <note>catalytic</note>
    </ligand>
</feature>
<evidence type="ECO:0000259" key="20">
    <source>
        <dbReference type="Pfam" id="PF17900"/>
    </source>
</evidence>
<feature type="compositionally biased region" description="Low complexity" evidence="17">
    <location>
        <begin position="64"/>
        <end position="79"/>
    </location>
</feature>
<accession>A0AAD9NWE1</accession>
<dbReference type="InterPro" id="IPR014782">
    <property type="entry name" value="Peptidase_M1_dom"/>
</dbReference>
<evidence type="ECO:0000256" key="15">
    <source>
        <dbReference type="PIRSR" id="PIRSR634016-4"/>
    </source>
</evidence>
<dbReference type="InterPro" id="IPR024571">
    <property type="entry name" value="ERAP1-like_C_dom"/>
</dbReference>
<evidence type="ECO:0000313" key="22">
    <source>
        <dbReference type="Proteomes" id="UP001209878"/>
    </source>
</evidence>
<dbReference type="SUPFAM" id="SSF63737">
    <property type="entry name" value="Leukotriene A4 hydrolase N-terminal domain"/>
    <property type="match status" value="1"/>
</dbReference>
<evidence type="ECO:0000256" key="6">
    <source>
        <dbReference type="ARBA" id="ARBA00022801"/>
    </source>
</evidence>
<dbReference type="Gene3D" id="1.10.390.10">
    <property type="entry name" value="Neutral Protease Domain 2"/>
    <property type="match status" value="1"/>
</dbReference>
<feature type="binding site" evidence="14">
    <location>
        <position position="463"/>
    </location>
    <ligand>
        <name>Zn(2+)</name>
        <dbReference type="ChEBI" id="CHEBI:29105"/>
        <note>catalytic</note>
    </ligand>
</feature>
<feature type="domain" description="Peptidase M1 membrane alanine aminopeptidase" evidence="18">
    <location>
        <begin position="373"/>
        <end position="590"/>
    </location>
</feature>
<sequence length="797" mass="89655">MAPRPNAIEPVDEFVSVTPKKGWFVSKTVVALFVVGAVAISAAVGVAVYFAHPAMRTTSGGSGTTPLATKTSTSTPTLAPTVDPEQLWKACLNMATARHECLPGVPCRKTSAAIAPVTSPAPTTAAPTPVQTDLRLPGTIVPYHYNLRLRPDIYTGNTSTFRFDGRVEMFFRVSNATDLIVLLARNLTVDTSSIKVTSTDVVGSIGVVDVMYDTESEFLNVSLIRSLDVGRQYVVSLSFTGPITDGLKGLYYSSYKLEGETRYLVASHLEPTEARKVFPCLDEPRFKATFNVTISRRANMTSWSNALLLHSDDIGGDWVDDQYSQTPIMSTYILAFVVADFKCRNATTVKGSTVEICARPNALRDMDLAVSVAGDVQEWLEKYLNFSYPLPKMVHLAVPDFGSGAMENWGLILYSEKALLFDPSTGTAARKQRVVEIIAHELAHQWFGNLVTMEWWNDIWLNEAFATYFERPPVESSFPDWQEDNQFVTGTLQRALSFDSNSNSHPVVQDVSTPTEIKQMFDAVIYNKGGSILRMLKYLLGESTFRAALSRYLADRAYKSATRADLYRAFTEQSILDGKHIDVPKLMDTWIMQMGYPVVRFDYKRTLGVLNLSQTHFLMDENANVTRSSPFNYTWMVPITFATDSSGVDENTTINWLESRTETLPAPKNAKWIIGNVRLQFPYRVTYDQETWRSLIRQLSTNHEKIHIRNRAQLIDDVFQIGRAGVEDQRLALEVSQYIRNERDLVPWVTWANNIGYINQLLSYTNGYQHFLVNGFTEEIFRLCIVLVSFYTNTFLY</sequence>
<feature type="transmembrane region" description="Helical" evidence="16">
    <location>
        <begin position="29"/>
        <end position="51"/>
    </location>
</feature>
<evidence type="ECO:0000256" key="3">
    <source>
        <dbReference type="ARBA" id="ARBA00022670"/>
    </source>
</evidence>
<evidence type="ECO:0000259" key="19">
    <source>
        <dbReference type="Pfam" id="PF11838"/>
    </source>
</evidence>
<dbReference type="Gene3D" id="2.60.40.1730">
    <property type="entry name" value="tricorn interacting facor f3 domain"/>
    <property type="match status" value="1"/>
</dbReference>
<feature type="region of interest" description="Disordered" evidence="17">
    <location>
        <begin position="59"/>
        <end position="79"/>
    </location>
</feature>
<keyword evidence="7 14" id="KW-0862">Zinc</keyword>
<comment type="caution">
    <text evidence="21">The sequence shown here is derived from an EMBL/GenBank/DDBJ whole genome shotgun (WGS) entry which is preliminary data.</text>
</comment>
<dbReference type="Pfam" id="PF01433">
    <property type="entry name" value="Peptidase_M1"/>
    <property type="match status" value="1"/>
</dbReference>
<keyword evidence="4 16" id="KW-0812">Transmembrane</keyword>
<evidence type="ECO:0000259" key="18">
    <source>
        <dbReference type="Pfam" id="PF01433"/>
    </source>
</evidence>
<keyword evidence="9 16" id="KW-1133">Transmembrane helix</keyword>
<evidence type="ECO:0000256" key="9">
    <source>
        <dbReference type="ARBA" id="ARBA00022989"/>
    </source>
</evidence>
<keyword evidence="12" id="KW-0325">Glycoprotein</keyword>
<feature type="active site" description="Proton acceptor" evidence="13">
    <location>
        <position position="441"/>
    </location>
</feature>
<comment type="similarity">
    <text evidence="2 16">Belongs to the peptidase M1 family.</text>
</comment>
<dbReference type="Gene3D" id="2.60.40.1910">
    <property type="match status" value="1"/>
</dbReference>
<proteinExistence type="inferred from homology"/>
<dbReference type="InterPro" id="IPR034016">
    <property type="entry name" value="M1_APN-typ"/>
</dbReference>
<dbReference type="InterPro" id="IPR001930">
    <property type="entry name" value="Peptidase_M1"/>
</dbReference>
<dbReference type="Pfam" id="PF17900">
    <property type="entry name" value="Peptidase_M1_N"/>
    <property type="match status" value="1"/>
</dbReference>
<dbReference type="EC" id="3.4.11.-" evidence="16"/>
<dbReference type="GO" id="GO:0016020">
    <property type="term" value="C:membrane"/>
    <property type="evidence" value="ECO:0007669"/>
    <property type="project" value="UniProtKB-SubCell"/>
</dbReference>
<keyword evidence="10 16" id="KW-0482">Metalloprotease</keyword>
<evidence type="ECO:0000313" key="21">
    <source>
        <dbReference type="EMBL" id="KAK2183339.1"/>
    </source>
</evidence>
<keyword evidence="11 16" id="KW-0472">Membrane</keyword>
<dbReference type="CDD" id="cd09601">
    <property type="entry name" value="M1_APN-Q_like"/>
    <property type="match status" value="1"/>
</dbReference>
<dbReference type="InterPro" id="IPR050344">
    <property type="entry name" value="Peptidase_M1_aminopeptidases"/>
</dbReference>
<dbReference type="InterPro" id="IPR045357">
    <property type="entry name" value="Aminopeptidase_N-like_N"/>
</dbReference>
<dbReference type="Pfam" id="PF11838">
    <property type="entry name" value="ERAP1_C"/>
    <property type="match status" value="1"/>
</dbReference>
<evidence type="ECO:0000256" key="8">
    <source>
        <dbReference type="ARBA" id="ARBA00022968"/>
    </source>
</evidence>
<dbReference type="FunFam" id="2.60.40.1730:FF:000012">
    <property type="entry name" value="Aminopeptidase N"/>
    <property type="match status" value="1"/>
</dbReference>
<dbReference type="PRINTS" id="PR00756">
    <property type="entry name" value="ALADIPTASE"/>
</dbReference>
<keyword evidence="5 14" id="KW-0479">Metal-binding</keyword>
<organism evidence="21 22">
    <name type="scientific">Ridgeia piscesae</name>
    <name type="common">Tubeworm</name>
    <dbReference type="NCBI Taxonomy" id="27915"/>
    <lineage>
        <taxon>Eukaryota</taxon>
        <taxon>Metazoa</taxon>
        <taxon>Spiralia</taxon>
        <taxon>Lophotrochozoa</taxon>
        <taxon>Annelida</taxon>
        <taxon>Polychaeta</taxon>
        <taxon>Sedentaria</taxon>
        <taxon>Canalipalpata</taxon>
        <taxon>Sabellida</taxon>
        <taxon>Siboglinidae</taxon>
        <taxon>Ridgeia</taxon>
    </lineage>
</organism>
<dbReference type="InterPro" id="IPR027268">
    <property type="entry name" value="Peptidase_M4/M1_CTD_sf"/>
</dbReference>
<dbReference type="EMBL" id="JAODUO010000315">
    <property type="protein sequence ID" value="KAK2183339.1"/>
    <property type="molecule type" value="Genomic_DNA"/>
</dbReference>
<feature type="domain" description="ERAP1-like C-terminal" evidence="19">
    <location>
        <begin position="672"/>
        <end position="772"/>
    </location>
</feature>
<evidence type="ECO:0000256" key="10">
    <source>
        <dbReference type="ARBA" id="ARBA00023049"/>
    </source>
</evidence>
<evidence type="ECO:0000256" key="7">
    <source>
        <dbReference type="ARBA" id="ARBA00022833"/>
    </source>
</evidence>
<dbReference type="PANTHER" id="PTHR11533">
    <property type="entry name" value="PROTEASE M1 ZINC METALLOPROTEASE"/>
    <property type="match status" value="1"/>
</dbReference>
<keyword evidence="16" id="KW-0031">Aminopeptidase</keyword>
<reference evidence="21" key="1">
    <citation type="journal article" date="2023" name="Mol. Biol. Evol.">
        <title>Third-Generation Sequencing Reveals the Adaptive Role of the Epigenome in Three Deep-Sea Polychaetes.</title>
        <authorList>
            <person name="Perez M."/>
            <person name="Aroh O."/>
            <person name="Sun Y."/>
            <person name="Lan Y."/>
            <person name="Juniper S.K."/>
            <person name="Young C.R."/>
            <person name="Angers B."/>
            <person name="Qian P.Y."/>
        </authorList>
    </citation>
    <scope>NUCLEOTIDE SEQUENCE</scope>
    <source>
        <strain evidence="21">R07B-5</strain>
    </source>
</reference>
<evidence type="ECO:0000256" key="2">
    <source>
        <dbReference type="ARBA" id="ARBA00010136"/>
    </source>
</evidence>
<keyword evidence="3 16" id="KW-0645">Protease</keyword>
<evidence type="ECO:0000256" key="14">
    <source>
        <dbReference type="PIRSR" id="PIRSR634016-3"/>
    </source>
</evidence>
<dbReference type="Proteomes" id="UP001209878">
    <property type="component" value="Unassembled WGS sequence"/>
</dbReference>
<keyword evidence="22" id="KW-1185">Reference proteome</keyword>
<comment type="subcellular location">
    <subcellularLocation>
        <location evidence="1">Membrane</location>
        <topology evidence="1">Single-pass type II membrane protein</topology>
    </subcellularLocation>
</comment>
<evidence type="ECO:0000256" key="17">
    <source>
        <dbReference type="SAM" id="MobiDB-lite"/>
    </source>
</evidence>
<name>A0AAD9NWE1_RIDPI</name>
<evidence type="ECO:0000256" key="1">
    <source>
        <dbReference type="ARBA" id="ARBA00004606"/>
    </source>
</evidence>
<gene>
    <name evidence="21" type="ORF">NP493_315g04049</name>
</gene>
<evidence type="ECO:0000256" key="13">
    <source>
        <dbReference type="PIRSR" id="PIRSR634016-1"/>
    </source>
</evidence>
<dbReference type="GO" id="GO:0042277">
    <property type="term" value="F:peptide binding"/>
    <property type="evidence" value="ECO:0007669"/>
    <property type="project" value="TreeGrafter"/>
</dbReference>
<dbReference type="InterPro" id="IPR042097">
    <property type="entry name" value="Aminopeptidase_N-like_N_sf"/>
</dbReference>
<feature type="site" description="Transition state stabilizer" evidence="15">
    <location>
        <position position="526"/>
    </location>
</feature>
<evidence type="ECO:0000256" key="4">
    <source>
        <dbReference type="ARBA" id="ARBA00022692"/>
    </source>
</evidence>
<dbReference type="AlphaFoldDB" id="A0AAD9NWE1"/>
<dbReference type="SUPFAM" id="SSF55486">
    <property type="entry name" value="Metalloproteases ('zincins'), catalytic domain"/>
    <property type="match status" value="1"/>
</dbReference>
<evidence type="ECO:0000256" key="11">
    <source>
        <dbReference type="ARBA" id="ARBA00023136"/>
    </source>
</evidence>
<evidence type="ECO:0000256" key="16">
    <source>
        <dbReference type="RuleBase" id="RU364040"/>
    </source>
</evidence>
<evidence type="ECO:0000256" key="12">
    <source>
        <dbReference type="ARBA" id="ARBA00023180"/>
    </source>
</evidence>